<gene>
    <name evidence="4" type="ORF">A8709_30435</name>
</gene>
<dbReference type="STRING" id="512399.A8709_30435"/>
<dbReference type="GO" id="GO:0016705">
    <property type="term" value="F:oxidoreductase activity, acting on paired donors, with incorporation or reduction of molecular oxygen"/>
    <property type="evidence" value="ECO:0007669"/>
    <property type="project" value="InterPro"/>
</dbReference>
<keyword evidence="5" id="KW-1185">Reference proteome</keyword>
<dbReference type="GO" id="GO:0005829">
    <property type="term" value="C:cytosol"/>
    <property type="evidence" value="ECO:0007669"/>
    <property type="project" value="TreeGrafter"/>
</dbReference>
<evidence type="ECO:0000256" key="2">
    <source>
        <dbReference type="ARBA" id="ARBA00023033"/>
    </source>
</evidence>
<dbReference type="EMBL" id="LYPC01000027">
    <property type="protein sequence ID" value="OCT12166.1"/>
    <property type="molecule type" value="Genomic_DNA"/>
</dbReference>
<evidence type="ECO:0000313" key="4">
    <source>
        <dbReference type="EMBL" id="OCT12166.1"/>
    </source>
</evidence>
<dbReference type="Pfam" id="PF00296">
    <property type="entry name" value="Bac_luciferase"/>
    <property type="match status" value="1"/>
</dbReference>
<dbReference type="PANTHER" id="PTHR30137:SF8">
    <property type="entry name" value="BLR5498 PROTEIN"/>
    <property type="match status" value="1"/>
</dbReference>
<keyword evidence="1" id="KW-0560">Oxidoreductase</keyword>
<name>A0A1C0ZVM9_9BACL</name>
<comment type="caution">
    <text evidence="4">The sequence shown here is derived from an EMBL/GenBank/DDBJ whole genome shotgun (WGS) entry which is preliminary data.</text>
</comment>
<evidence type="ECO:0000259" key="3">
    <source>
        <dbReference type="Pfam" id="PF00296"/>
    </source>
</evidence>
<dbReference type="InterPro" id="IPR011251">
    <property type="entry name" value="Luciferase-like_dom"/>
</dbReference>
<evidence type="ECO:0000313" key="5">
    <source>
        <dbReference type="Proteomes" id="UP000093309"/>
    </source>
</evidence>
<dbReference type="OrthoDB" id="9776438at2"/>
<dbReference type="InterPro" id="IPR036661">
    <property type="entry name" value="Luciferase-like_sf"/>
</dbReference>
<dbReference type="RefSeq" id="WP_065856202.1">
    <property type="nucleotide sequence ID" value="NZ_LYPC01000027.1"/>
</dbReference>
<dbReference type="Proteomes" id="UP000093309">
    <property type="component" value="Unassembled WGS sequence"/>
</dbReference>
<dbReference type="InterPro" id="IPR050766">
    <property type="entry name" value="Bact_Lucif_Oxidored"/>
</dbReference>
<proteinExistence type="predicted"/>
<reference evidence="5" key="1">
    <citation type="submission" date="2016-05" db="EMBL/GenBank/DDBJ databases">
        <title>Paenibacillus oryzae. sp. nov., isolated from the rice root.</title>
        <authorList>
            <person name="Zhang J."/>
            <person name="Zhang X."/>
        </authorList>
    </citation>
    <scope>NUCLEOTIDE SEQUENCE [LARGE SCALE GENOMIC DNA]</scope>
    <source>
        <strain evidence="5">KCTC13222</strain>
    </source>
</reference>
<feature type="domain" description="Luciferase-like" evidence="3">
    <location>
        <begin position="17"/>
        <end position="310"/>
    </location>
</feature>
<dbReference type="AlphaFoldDB" id="A0A1C0ZVM9"/>
<dbReference type="Gene3D" id="3.20.20.30">
    <property type="entry name" value="Luciferase-like domain"/>
    <property type="match status" value="1"/>
</dbReference>
<dbReference type="CDD" id="cd01097">
    <property type="entry name" value="Tetrahydromethanopterin_reductase"/>
    <property type="match status" value="1"/>
</dbReference>
<dbReference type="SUPFAM" id="SSF51679">
    <property type="entry name" value="Bacterial luciferase-like"/>
    <property type="match status" value="1"/>
</dbReference>
<organism evidence="4 5">
    <name type="scientific">Paenibacillus pectinilyticus</name>
    <dbReference type="NCBI Taxonomy" id="512399"/>
    <lineage>
        <taxon>Bacteria</taxon>
        <taxon>Bacillati</taxon>
        <taxon>Bacillota</taxon>
        <taxon>Bacilli</taxon>
        <taxon>Bacillales</taxon>
        <taxon>Paenibacillaceae</taxon>
        <taxon>Paenibacillus</taxon>
    </lineage>
</organism>
<sequence>MKNNEFEFGIYSLGELIPGPSGQTQSAKSRIDDIIAMAKLADEAGLDLFGIGEHHRLDFVTSSYAMILAAIAQATKNIRLTSTLSVISTADPVRVYEDFATLDLISGGRAELIAGRGAFLESFELFGADLRKYDELFENKLELMMQLIKKERVSWQGQFRPALHNAAIAPRPFQPSIPLWIGVGGTPESAARAGRLGVNMALGILGGDPRRVKPLVDIYRAAGKAAGHDPSQLRVSVTGHSYIAETSIQALDEFHPHYNNYFGYFLKERGQRFSVSRSELDVMTAPDNVLAVGSPQQLVEKILYQHELFGHSRFMGQFDMGGQSLSKVAKAIELLATEVAPAVRKALKQK</sequence>
<accession>A0A1C0ZVM9</accession>
<keyword evidence="2" id="KW-0503">Monooxygenase</keyword>
<evidence type="ECO:0000256" key="1">
    <source>
        <dbReference type="ARBA" id="ARBA00023002"/>
    </source>
</evidence>
<protein>
    <submittedName>
        <fullName evidence="4">Luciferase</fullName>
    </submittedName>
</protein>
<dbReference type="GO" id="GO:0004497">
    <property type="term" value="F:monooxygenase activity"/>
    <property type="evidence" value="ECO:0007669"/>
    <property type="project" value="UniProtKB-KW"/>
</dbReference>
<dbReference type="PANTHER" id="PTHR30137">
    <property type="entry name" value="LUCIFERASE-LIKE MONOOXYGENASE"/>
    <property type="match status" value="1"/>
</dbReference>